<dbReference type="Proteomes" id="UP000268162">
    <property type="component" value="Unassembled WGS sequence"/>
</dbReference>
<evidence type="ECO:0000256" key="1">
    <source>
        <dbReference type="ARBA" id="ARBA00007129"/>
    </source>
</evidence>
<dbReference type="InterPro" id="IPR000007">
    <property type="entry name" value="Tubby_C"/>
</dbReference>
<evidence type="ECO:0000313" key="3">
    <source>
        <dbReference type="EMBL" id="RKP35419.1"/>
    </source>
</evidence>
<dbReference type="InterPro" id="IPR025659">
    <property type="entry name" value="Tubby-like_C"/>
</dbReference>
<feature type="domain" description="Tubby C-terminal" evidence="2">
    <location>
        <begin position="9"/>
        <end position="88"/>
    </location>
</feature>
<dbReference type="PANTHER" id="PTHR16517:SF7">
    <property type="entry name" value="PROTEIN KING TUBBY"/>
    <property type="match status" value="1"/>
</dbReference>
<protein>
    <submittedName>
        <fullName evidence="3">Tubby C-terminal-like domain-containing protein</fullName>
    </submittedName>
</protein>
<dbReference type="EMBL" id="ML002875">
    <property type="protein sequence ID" value="RKP35419.1"/>
    <property type="molecule type" value="Genomic_DNA"/>
</dbReference>
<proteinExistence type="inferred from homology"/>
<dbReference type="STRING" id="215637.A0A4V1J4F9"/>
<evidence type="ECO:0000313" key="4">
    <source>
        <dbReference type="Proteomes" id="UP000268162"/>
    </source>
</evidence>
<comment type="similarity">
    <text evidence="1">Belongs to the TUB family.</text>
</comment>
<reference evidence="4" key="1">
    <citation type="journal article" date="2018" name="Nat. Microbiol.">
        <title>Leveraging single-cell genomics to expand the fungal tree of life.</title>
        <authorList>
            <person name="Ahrendt S.R."/>
            <person name="Quandt C.A."/>
            <person name="Ciobanu D."/>
            <person name="Clum A."/>
            <person name="Salamov A."/>
            <person name="Andreopoulos B."/>
            <person name="Cheng J.F."/>
            <person name="Woyke T."/>
            <person name="Pelin A."/>
            <person name="Henrissat B."/>
            <person name="Reynolds N.K."/>
            <person name="Benny G.L."/>
            <person name="Smith M.E."/>
            <person name="James T.Y."/>
            <person name="Grigoriev I.V."/>
        </authorList>
    </citation>
    <scope>NUCLEOTIDE SEQUENCE [LARGE SCALE GENOMIC DNA]</scope>
    <source>
        <strain evidence="4">RSA 468</strain>
    </source>
</reference>
<dbReference type="Gene3D" id="3.20.90.10">
    <property type="entry name" value="Tubby Protein, Chain A"/>
    <property type="match status" value="1"/>
</dbReference>
<dbReference type="PANTHER" id="PTHR16517">
    <property type="entry name" value="TUBBY-RELATED"/>
    <property type="match status" value="1"/>
</dbReference>
<evidence type="ECO:0000259" key="2">
    <source>
        <dbReference type="Pfam" id="PF01167"/>
    </source>
</evidence>
<accession>A0A4V1J4F9</accession>
<name>A0A4V1J4F9_9FUNG</name>
<gene>
    <name evidence="3" type="ORF">BJ085DRAFT_42141</name>
</gene>
<dbReference type="Pfam" id="PF01167">
    <property type="entry name" value="Tub"/>
    <property type="match status" value="1"/>
</dbReference>
<sequence>MYRRCYDPSLLVLYNKSPQWNEESHSYVLNFNGRVTVASVKNFQLVNDLDMDYIILQFGRISQSVFTLDFQFPMTPLQAFGIALASFDPKLVCE</sequence>
<dbReference type="SUPFAM" id="SSF54518">
    <property type="entry name" value="Tubby C-terminal domain-like"/>
    <property type="match status" value="1"/>
</dbReference>
<dbReference type="AlphaFoldDB" id="A0A4V1J4F9"/>
<keyword evidence="4" id="KW-1185">Reference proteome</keyword>
<organism evidence="3 4">
    <name type="scientific">Dimargaris cristalligena</name>
    <dbReference type="NCBI Taxonomy" id="215637"/>
    <lineage>
        <taxon>Eukaryota</taxon>
        <taxon>Fungi</taxon>
        <taxon>Fungi incertae sedis</taxon>
        <taxon>Zoopagomycota</taxon>
        <taxon>Kickxellomycotina</taxon>
        <taxon>Dimargaritomycetes</taxon>
        <taxon>Dimargaritales</taxon>
        <taxon>Dimargaritaceae</taxon>
        <taxon>Dimargaris</taxon>
    </lineage>
</organism>
<dbReference type="PRINTS" id="PR01573">
    <property type="entry name" value="SUPERTUBBY"/>
</dbReference>